<gene>
    <name evidence="1" type="ORF">PECUL_23A010768</name>
</gene>
<dbReference type="Proteomes" id="UP001295444">
    <property type="component" value="Chromosome 04"/>
</dbReference>
<name>A0AAD1RYR2_PELCU</name>
<organism evidence="1 2">
    <name type="scientific">Pelobates cultripes</name>
    <name type="common">Western spadefoot toad</name>
    <dbReference type="NCBI Taxonomy" id="61616"/>
    <lineage>
        <taxon>Eukaryota</taxon>
        <taxon>Metazoa</taxon>
        <taxon>Chordata</taxon>
        <taxon>Craniata</taxon>
        <taxon>Vertebrata</taxon>
        <taxon>Euteleostomi</taxon>
        <taxon>Amphibia</taxon>
        <taxon>Batrachia</taxon>
        <taxon>Anura</taxon>
        <taxon>Pelobatoidea</taxon>
        <taxon>Pelobatidae</taxon>
        <taxon>Pelobates</taxon>
    </lineage>
</organism>
<sequence length="122" mass="13953">MQDESACRITDKLPLISKRLARTCEYTQGESSHKTADQMAHIDQTHIDAVKACSQLPKHTCQRVTQRHYDTEQHLMLPQCRHLSEASCPASNEELDEGVWTIDLSLPVSQSYRLTFKHVLFS</sequence>
<proteinExistence type="predicted"/>
<keyword evidence="2" id="KW-1185">Reference proteome</keyword>
<dbReference type="EMBL" id="OW240915">
    <property type="protein sequence ID" value="CAH2283799.1"/>
    <property type="molecule type" value="Genomic_DNA"/>
</dbReference>
<evidence type="ECO:0000313" key="1">
    <source>
        <dbReference type="EMBL" id="CAH2283799.1"/>
    </source>
</evidence>
<accession>A0AAD1RYR2</accession>
<dbReference type="AlphaFoldDB" id="A0AAD1RYR2"/>
<reference evidence="1" key="1">
    <citation type="submission" date="2022-03" db="EMBL/GenBank/DDBJ databases">
        <authorList>
            <person name="Alioto T."/>
            <person name="Alioto T."/>
            <person name="Gomez Garrido J."/>
        </authorList>
    </citation>
    <scope>NUCLEOTIDE SEQUENCE</scope>
</reference>
<protein>
    <submittedName>
        <fullName evidence="1">Uncharacterized protein</fullName>
    </submittedName>
</protein>
<evidence type="ECO:0000313" key="2">
    <source>
        <dbReference type="Proteomes" id="UP001295444"/>
    </source>
</evidence>